<reference evidence="7" key="2">
    <citation type="submission" date="2015-03" db="EMBL/GenBank/DDBJ databases">
        <authorList>
            <consortium name="Pathogen Informatics"/>
        </authorList>
    </citation>
    <scope>NUCLEOTIDE SEQUENCE [LARGE SCALE GENOMIC DNA]</scope>
    <source>
        <strain evidence="7">A125KOH2</strain>
    </source>
</reference>
<feature type="region of interest" description="Disordered" evidence="1">
    <location>
        <begin position="566"/>
        <end position="627"/>
    </location>
</feature>
<feature type="transmembrane region" description="Helical" evidence="2">
    <location>
        <begin position="6"/>
        <end position="26"/>
    </location>
</feature>
<dbReference type="STRING" id="1288385.ERS137968_04234"/>
<evidence type="ECO:0000259" key="3">
    <source>
        <dbReference type="Pfam" id="PF07916"/>
    </source>
</evidence>
<dbReference type="RefSeq" id="WP_049614781.1">
    <property type="nucleotide sequence ID" value="NZ_CAWMMU010000034.1"/>
</dbReference>
<feature type="region of interest" description="Disordered" evidence="1">
    <location>
        <begin position="886"/>
        <end position="905"/>
    </location>
</feature>
<dbReference type="AlphaFoldDB" id="A0A0T9R230"/>
<feature type="region of interest" description="Disordered" evidence="1">
    <location>
        <begin position="916"/>
        <end position="970"/>
    </location>
</feature>
<feature type="compositionally biased region" description="Basic and acidic residues" evidence="1">
    <location>
        <begin position="929"/>
        <end position="970"/>
    </location>
</feature>
<feature type="compositionally biased region" description="Low complexity" evidence="1">
    <location>
        <begin position="673"/>
        <end position="687"/>
    </location>
</feature>
<evidence type="ECO:0000313" key="7">
    <source>
        <dbReference type="Proteomes" id="UP000045840"/>
    </source>
</evidence>
<dbReference type="InterPro" id="IPR012931">
    <property type="entry name" value="TraG_N_Proteobacteria"/>
</dbReference>
<dbReference type="EMBL" id="CWJL01000034">
    <property type="protein sequence ID" value="CRY69094.1"/>
    <property type="molecule type" value="Genomic_DNA"/>
</dbReference>
<dbReference type="EMBL" id="CQAZ01000046">
    <property type="protein sequence ID" value="CNI40334.1"/>
    <property type="molecule type" value="Genomic_DNA"/>
</dbReference>
<keyword evidence="6" id="KW-1185">Reference proteome</keyword>
<reference evidence="4" key="3">
    <citation type="submission" date="2015-03" db="EMBL/GenBank/DDBJ databases">
        <authorList>
            <person name="Murphy D."/>
        </authorList>
    </citation>
    <scope>NUCLEOTIDE SEQUENCE [LARGE SCALE GENOMIC DNA]</scope>
    <source>
        <strain evidence="4">A125KOH2</strain>
    </source>
</reference>
<proteinExistence type="predicted"/>
<feature type="transmembrane region" description="Helical" evidence="2">
    <location>
        <begin position="33"/>
        <end position="51"/>
    </location>
</feature>
<name>A0A0T9R230_9GAMM</name>
<dbReference type="Proteomes" id="UP000045840">
    <property type="component" value="Unassembled WGS sequence"/>
</dbReference>
<feature type="region of interest" description="Disordered" evidence="1">
    <location>
        <begin position="484"/>
        <end position="522"/>
    </location>
</feature>
<dbReference type="Pfam" id="PF07916">
    <property type="entry name" value="TraG_N"/>
    <property type="match status" value="1"/>
</dbReference>
<keyword evidence="2" id="KW-0812">Transmembrane</keyword>
<feature type="region of interest" description="Disordered" evidence="1">
    <location>
        <begin position="714"/>
        <end position="735"/>
    </location>
</feature>
<organism evidence="4 7">
    <name type="scientific">Yersinia pekkanenii</name>
    <dbReference type="NCBI Taxonomy" id="1288385"/>
    <lineage>
        <taxon>Bacteria</taxon>
        <taxon>Pseudomonadati</taxon>
        <taxon>Pseudomonadota</taxon>
        <taxon>Gammaproteobacteria</taxon>
        <taxon>Enterobacterales</taxon>
        <taxon>Yersiniaceae</taxon>
        <taxon>Yersinia</taxon>
    </lineage>
</organism>
<keyword evidence="2" id="KW-1133">Transmembrane helix</keyword>
<accession>A0A0T9R230</accession>
<evidence type="ECO:0000313" key="5">
    <source>
        <dbReference type="EMBL" id="CRY69094.1"/>
    </source>
</evidence>
<evidence type="ECO:0000256" key="1">
    <source>
        <dbReference type="SAM" id="MobiDB-lite"/>
    </source>
</evidence>
<evidence type="ECO:0000313" key="4">
    <source>
        <dbReference type="EMBL" id="CNI40334.1"/>
    </source>
</evidence>
<sequence length="970" mass="104911">MDVQTVYVLASGDYFQAAFNGVAALIGSSSWDSMLRIVLFIAAFVFYFTYIQKHDPLEFIKFIAVLVIVSSLLLIPKATVQIIDRSDPASVYVVDNVPVGLAVPARLITSIGTDMTELYELIFRTPDSATYSKTGMLFGATLVQRANDVFLQNGELANLFGEYVKNCVIGDMMLNHKYSMQDLMNSTDPYTLIFSQPSPLRGVMVPRGSTLVSAGFHTCEALARNVLEPQLRLDTSNGGTTWVHYVSRFFGTKPDANVLFANLVGESYDFYYAGGKSASEVMRKNVTMSALRSGIAGTASRNGDTASLVNMASESSYSKMRMSWAASSSISMTFLPVMHTVLMAMLIGMFPLMILLASIHTLTVSILKGFVFTLVYLQAWPPLYAILNYAMTFYLKGHASGMDITLSNVASVQQMHSDVATMSGWLANSIPFLAGAIVFGLWKGVSQAGSYLGTATNSSTSASASNATDGTWAFNNMQMNNASGQKWDTNFSHRDGQMTSQHASGATSTRTGSGQTVYDSSTGMSKLPVDVQLAKGLSSSYQAQQRETMSQVQSLSQGVNQSASVGASQLTQWSQQRGNSDTATSGTDNSRGSNFNQAVSKLSNITSRYQRDNNVSQSEAVREAMDKSQNMSVGAGVSAQAKFDTDRQILGKVASLTTGMSFSAEGHVKGEYTGNSGSSHGTSSDTTNQTGHSKGYSAQELKDIREAVDVISSQRVTDSGSHTQNESGSLANQMSSTFSEMRTQVSQYNDALNRSHEYGQMASYAENNSANIQSNYAQEFVGYVQTKQPQNSDAILTDTSSPAIRAEREQLAEQFVDEKLKPALEQEFANNKVRAAGGMGGVSAPDEGSMGIQAQFAHNQSAISDNAKNNGVQDRGVISASVQEQRQNATQQIDSTQGTVAESRQGVQKEYNTLKQEHQGSGKAFNSALEKEKDEQSTFRYYSDSDKNKMSELKDQVKNGVDDLTGGKDK</sequence>
<protein>
    <submittedName>
        <fullName evidence="4">Conjugal transfer mating pair stabilization protein TraG</fullName>
    </submittedName>
</protein>
<feature type="transmembrane region" description="Helical" evidence="2">
    <location>
        <begin position="353"/>
        <end position="377"/>
    </location>
</feature>
<keyword evidence="2" id="KW-0472">Membrane</keyword>
<gene>
    <name evidence="4" type="ORF">ERS008529_03922</name>
    <name evidence="5" type="ORF">ERS137968_04234</name>
</gene>
<feature type="compositionally biased region" description="Polar residues" evidence="1">
    <location>
        <begin position="566"/>
        <end position="619"/>
    </location>
</feature>
<evidence type="ECO:0000256" key="2">
    <source>
        <dbReference type="SAM" id="Phobius"/>
    </source>
</evidence>
<dbReference type="Proteomes" id="UP000044625">
    <property type="component" value="Unassembled WGS sequence"/>
</dbReference>
<dbReference type="NCBIfam" id="NF010295">
    <property type="entry name" value="PRK13735.1"/>
    <property type="match status" value="1"/>
</dbReference>
<feature type="region of interest" description="Disordered" evidence="1">
    <location>
        <begin position="668"/>
        <end position="695"/>
    </location>
</feature>
<reference evidence="5 6" key="1">
    <citation type="submission" date="2015-03" db="EMBL/GenBank/DDBJ databases">
        <authorList>
            <consortium name="Pathogen Informatics"/>
            <person name="Murphy D."/>
        </authorList>
    </citation>
    <scope>NUCLEOTIDE SEQUENCE [LARGE SCALE GENOMIC DNA]</scope>
    <source>
        <strain evidence="5">Type strain: CIP110230</strain>
        <strain evidence="6">type strain: CIP110230</strain>
    </source>
</reference>
<feature type="transmembrane region" description="Helical" evidence="2">
    <location>
        <begin position="57"/>
        <end position="75"/>
    </location>
</feature>
<feature type="domain" description="TraG N-terminal Proteobacteria" evidence="3">
    <location>
        <begin position="5"/>
        <end position="459"/>
    </location>
</feature>
<evidence type="ECO:0000313" key="6">
    <source>
        <dbReference type="Proteomes" id="UP000044625"/>
    </source>
</evidence>
<feature type="compositionally biased region" description="Polar residues" evidence="1">
    <location>
        <begin position="497"/>
        <end position="522"/>
    </location>
</feature>